<dbReference type="EMBL" id="JPSL02000034">
    <property type="protein sequence ID" value="KGQ21318.1"/>
    <property type="molecule type" value="Genomic_DNA"/>
</dbReference>
<keyword evidence="2" id="KW-1185">Reference proteome</keyword>
<accession>A0A0A2WNB8</accession>
<comment type="caution">
    <text evidence="1">The sequence shown here is derived from an EMBL/GenBank/DDBJ whole genome shotgun (WGS) entry which is preliminary data.</text>
</comment>
<name>A0A0A2WNB8_THEFI</name>
<gene>
    <name evidence="1" type="ORF">THFILI_00910</name>
</gene>
<sequence>MPIKFNPFTMKYEFVEKDHELVWNEFEAKYEFGYHRDISYSPFTLRYSKKGKKLVDKFNPFTGRYEQVPEDWDIRQNPFTGEYEFGPKE</sequence>
<evidence type="ECO:0000313" key="2">
    <source>
        <dbReference type="Proteomes" id="UP000030364"/>
    </source>
</evidence>
<dbReference type="RefSeq" id="WP_038066226.1">
    <property type="nucleotide sequence ID" value="NZ_JPSL02000034.1"/>
</dbReference>
<evidence type="ECO:0000313" key="1">
    <source>
        <dbReference type="EMBL" id="KGQ21318.1"/>
    </source>
</evidence>
<organism evidence="1 2">
    <name type="scientific">Thermus filiformis</name>
    <dbReference type="NCBI Taxonomy" id="276"/>
    <lineage>
        <taxon>Bacteria</taxon>
        <taxon>Thermotogati</taxon>
        <taxon>Deinococcota</taxon>
        <taxon>Deinococci</taxon>
        <taxon>Thermales</taxon>
        <taxon>Thermaceae</taxon>
        <taxon>Thermus</taxon>
    </lineage>
</organism>
<protein>
    <submittedName>
        <fullName evidence="1">Uncharacterized protein</fullName>
    </submittedName>
</protein>
<dbReference type="AlphaFoldDB" id="A0A0A2WNB8"/>
<dbReference type="Proteomes" id="UP000030364">
    <property type="component" value="Unassembled WGS sequence"/>
</dbReference>
<dbReference type="OrthoDB" id="32859at2"/>
<proteinExistence type="predicted"/>
<reference evidence="1 2" key="1">
    <citation type="journal article" date="2015" name="Genome Announc.">
        <title>Draft Genome Sequence of the Thermophile Thermus filiformis ATCC 43280, Producer of Carotenoid-(Di)glucoside-Branched Fatty Acid (Di)esters and Source of Hyperthermostable Enzymes of Biotechnological Interest.</title>
        <authorList>
            <person name="Mandelli F."/>
            <person name="Oliveira Ramires B."/>
            <person name="Couger M.B."/>
            <person name="Paixao D.A."/>
            <person name="Camilo C.M."/>
            <person name="Polikarpov I."/>
            <person name="Prade R."/>
            <person name="Riano-Pachon D.M."/>
            <person name="Squina F.M."/>
        </authorList>
    </citation>
    <scope>NUCLEOTIDE SEQUENCE [LARGE SCALE GENOMIC DNA]</scope>
    <source>
        <strain evidence="1 2">ATCC 43280</strain>
    </source>
</reference>
<dbReference type="PATRIC" id="fig|276.5.peg.1871"/>